<dbReference type="GeneID" id="125179343"/>
<accession>A0A979FUU1</accession>
<organism evidence="18 19">
    <name type="scientific">Hyalella azteca</name>
    <name type="common">Amphipod</name>
    <dbReference type="NCBI Taxonomy" id="294128"/>
    <lineage>
        <taxon>Eukaryota</taxon>
        <taxon>Metazoa</taxon>
        <taxon>Ecdysozoa</taxon>
        <taxon>Arthropoda</taxon>
        <taxon>Crustacea</taxon>
        <taxon>Multicrustacea</taxon>
        <taxon>Malacostraca</taxon>
        <taxon>Eumalacostraca</taxon>
        <taxon>Peracarida</taxon>
        <taxon>Amphipoda</taxon>
        <taxon>Senticaudata</taxon>
        <taxon>Talitrida</taxon>
        <taxon>Talitroidea</taxon>
        <taxon>Hyalellidae</taxon>
        <taxon>Hyalella</taxon>
    </lineage>
</organism>
<protein>
    <recommendedName>
        <fullName evidence="14">sn-1-specific diacylglycerol lipase</fullName>
        <ecNumber evidence="14">3.1.1.116</ecNumber>
    </recommendedName>
</protein>
<gene>
    <name evidence="19" type="primary">LOC125179343</name>
</gene>
<keyword evidence="11" id="KW-0443">Lipid metabolism</keyword>
<dbReference type="InterPro" id="IPR052214">
    <property type="entry name" value="DAG_Lipase-Related"/>
</dbReference>
<evidence type="ECO:0000256" key="9">
    <source>
        <dbReference type="ARBA" id="ARBA00022963"/>
    </source>
</evidence>
<feature type="transmembrane region" description="Helical" evidence="16">
    <location>
        <begin position="71"/>
        <end position="90"/>
    </location>
</feature>
<reference evidence="19" key="1">
    <citation type="submission" date="2025-08" db="UniProtKB">
        <authorList>
            <consortium name="RefSeq"/>
        </authorList>
    </citation>
    <scope>IDENTIFICATION</scope>
    <source>
        <tissue evidence="19">Whole organism</tissue>
    </source>
</reference>
<comment type="cofactor">
    <cofactor evidence="1">
        <name>Ca(2+)</name>
        <dbReference type="ChEBI" id="CHEBI:29108"/>
    </cofactor>
</comment>
<dbReference type="GO" id="GO:0022008">
    <property type="term" value="P:neurogenesis"/>
    <property type="evidence" value="ECO:0007669"/>
    <property type="project" value="TreeGrafter"/>
</dbReference>
<dbReference type="Gene3D" id="3.40.50.1820">
    <property type="entry name" value="alpha/beta hydrolase"/>
    <property type="match status" value="1"/>
</dbReference>
<evidence type="ECO:0000256" key="5">
    <source>
        <dbReference type="ARBA" id="ARBA00022692"/>
    </source>
</evidence>
<evidence type="ECO:0000256" key="7">
    <source>
        <dbReference type="ARBA" id="ARBA00022801"/>
    </source>
</evidence>
<evidence type="ECO:0000256" key="14">
    <source>
        <dbReference type="ARBA" id="ARBA00026104"/>
    </source>
</evidence>
<evidence type="ECO:0000256" key="15">
    <source>
        <dbReference type="SAM" id="MobiDB-lite"/>
    </source>
</evidence>
<dbReference type="GO" id="GO:0046340">
    <property type="term" value="P:diacylglycerol catabolic process"/>
    <property type="evidence" value="ECO:0007669"/>
    <property type="project" value="TreeGrafter"/>
</dbReference>
<dbReference type="Pfam" id="PF01764">
    <property type="entry name" value="Lipase_3"/>
    <property type="match status" value="1"/>
</dbReference>
<evidence type="ECO:0000256" key="13">
    <source>
        <dbReference type="ARBA" id="ARBA00024531"/>
    </source>
</evidence>
<evidence type="ECO:0000256" key="16">
    <source>
        <dbReference type="SAM" id="Phobius"/>
    </source>
</evidence>
<feature type="compositionally biased region" description="Acidic residues" evidence="15">
    <location>
        <begin position="277"/>
        <end position="288"/>
    </location>
</feature>
<keyword evidence="9" id="KW-0442">Lipid degradation</keyword>
<dbReference type="OrthoDB" id="438440at2759"/>
<dbReference type="SUPFAM" id="SSF53474">
    <property type="entry name" value="alpha/beta-Hydrolases"/>
    <property type="match status" value="1"/>
</dbReference>
<dbReference type="GO" id="GO:0046872">
    <property type="term" value="F:metal ion binding"/>
    <property type="evidence" value="ECO:0007669"/>
    <property type="project" value="UniProtKB-KW"/>
</dbReference>
<evidence type="ECO:0000256" key="4">
    <source>
        <dbReference type="ARBA" id="ARBA00022553"/>
    </source>
</evidence>
<dbReference type="GO" id="GO:0005886">
    <property type="term" value="C:plasma membrane"/>
    <property type="evidence" value="ECO:0007669"/>
    <property type="project" value="UniProtKB-SubCell"/>
</dbReference>
<keyword evidence="8" id="KW-0106">Calcium</keyword>
<feature type="compositionally biased region" description="Basic and acidic residues" evidence="15">
    <location>
        <begin position="289"/>
        <end position="330"/>
    </location>
</feature>
<keyword evidence="7" id="KW-0378">Hydrolase</keyword>
<evidence type="ECO:0000256" key="10">
    <source>
        <dbReference type="ARBA" id="ARBA00022989"/>
    </source>
</evidence>
<feature type="transmembrane region" description="Helical" evidence="16">
    <location>
        <begin position="18"/>
        <end position="41"/>
    </location>
</feature>
<feature type="compositionally biased region" description="Pro residues" evidence="15">
    <location>
        <begin position="401"/>
        <end position="416"/>
    </location>
</feature>
<dbReference type="RefSeq" id="XP_047740991.1">
    <property type="nucleotide sequence ID" value="XM_047885035.1"/>
</dbReference>
<evidence type="ECO:0000259" key="17">
    <source>
        <dbReference type="Pfam" id="PF01764"/>
    </source>
</evidence>
<keyword evidence="5 16" id="KW-0812">Transmembrane</keyword>
<evidence type="ECO:0000256" key="3">
    <source>
        <dbReference type="ARBA" id="ARBA00022475"/>
    </source>
</evidence>
<feature type="region of interest" description="Disordered" evidence="15">
    <location>
        <begin position="253"/>
        <end position="272"/>
    </location>
</feature>
<keyword evidence="18" id="KW-1185">Reference proteome</keyword>
<feature type="region of interest" description="Disordered" evidence="15">
    <location>
        <begin position="277"/>
        <end position="460"/>
    </location>
</feature>
<dbReference type="GO" id="GO:0005737">
    <property type="term" value="C:cytoplasm"/>
    <property type="evidence" value="ECO:0007669"/>
    <property type="project" value="TreeGrafter"/>
</dbReference>
<dbReference type="Proteomes" id="UP000694843">
    <property type="component" value="Unplaced"/>
</dbReference>
<dbReference type="InterPro" id="IPR029058">
    <property type="entry name" value="AB_hydrolase_fold"/>
</dbReference>
<keyword evidence="3" id="KW-1003">Cell membrane</keyword>
<dbReference type="GO" id="GO:0004806">
    <property type="term" value="F:triacylglycerol lipase activity"/>
    <property type="evidence" value="ECO:0007669"/>
    <property type="project" value="TreeGrafter"/>
</dbReference>
<feature type="compositionally biased region" description="Pro residues" evidence="15">
    <location>
        <begin position="933"/>
        <end position="944"/>
    </location>
</feature>
<dbReference type="PANTHER" id="PTHR45792:SF2">
    <property type="entry name" value="DIACYLGLYCEROL LIPASE-BETA"/>
    <property type="match status" value="1"/>
</dbReference>
<keyword evidence="12 16" id="KW-0472">Membrane</keyword>
<feature type="transmembrane region" description="Helical" evidence="16">
    <location>
        <begin position="102"/>
        <end position="126"/>
    </location>
</feature>
<feature type="compositionally biased region" description="Polar residues" evidence="15">
    <location>
        <begin position="450"/>
        <end position="459"/>
    </location>
</feature>
<evidence type="ECO:0000256" key="2">
    <source>
        <dbReference type="ARBA" id="ARBA00004651"/>
    </source>
</evidence>
<feature type="compositionally biased region" description="Polar residues" evidence="15">
    <location>
        <begin position="913"/>
        <end position="927"/>
    </location>
</feature>
<comment type="catalytic activity">
    <reaction evidence="13">
        <text>a 1,2-diacyl-sn-glycerol + H2O = a 2-acylglycerol + a fatty acid + H(+)</text>
        <dbReference type="Rhea" id="RHEA:33275"/>
        <dbReference type="ChEBI" id="CHEBI:15377"/>
        <dbReference type="ChEBI" id="CHEBI:15378"/>
        <dbReference type="ChEBI" id="CHEBI:17389"/>
        <dbReference type="ChEBI" id="CHEBI:17815"/>
        <dbReference type="ChEBI" id="CHEBI:28868"/>
        <dbReference type="EC" id="3.1.1.116"/>
    </reaction>
    <physiologicalReaction direction="left-to-right" evidence="13">
        <dbReference type="Rhea" id="RHEA:33276"/>
    </physiologicalReaction>
</comment>
<keyword evidence="10 16" id="KW-1133">Transmembrane helix</keyword>
<keyword evidence="4" id="KW-0597">Phosphoprotein</keyword>
<evidence type="ECO:0000256" key="1">
    <source>
        <dbReference type="ARBA" id="ARBA00001913"/>
    </source>
</evidence>
<evidence type="ECO:0000313" key="19">
    <source>
        <dbReference type="RefSeq" id="XP_047740991.1"/>
    </source>
</evidence>
<dbReference type="KEGG" id="hazt:125179343"/>
<dbReference type="AlphaFoldDB" id="A0A979FUU1"/>
<sequence length="1017" mass="113040">MPALVFCKRRWRIGSDDFVLPGILEILIRIAWLLLVATLFIQHEQFHCSTGSTELRIYLIDLLTLTLDPRVVMAFPEMAWQLMGSIWIFSGQISCENDPVWIMLKALLVVTWCAIIFLLITIVLLFEPMARPTYPDGDDSDDALHHTNTTTYTHHAHVGTHYIQLWERRCRILCCASSKDETSLEALRNVADILASIFEDNDLVASDIVAALVLLRMRQKYAEKRIRREMSRMRGVRTRERLGELLGTLDIGGGREEIGGGREELGGGRRELEEGIEELEEGREEIEEERQGGREQEGGREERREQQQEGREEKQGEREQQKVEKSREQGGTEQQQGGEEEKQEARGQQEGPEQEGREQQGREGQQKSQQEGTKINGLGLRVGDISPEPEEIIDEISPTSGPNPKPHSSPHAPPSPSMREQKDTPQSYVSPREQKDTPQSYVSPREQKDTPQSYVSPPTSCIAPPPQPWMTVANAQHYMRFALASYGWPWYMYGRIFTTFGSLWPHLVCCATCCCRSDMYYMYGRIFTTFGSLWPHLVCCATCCCRETPESVYGDNCCLCHKAAMKTLTGLTDDDFCLVYHLNNIYEVPFYVAVDRASSSIIVAIRGTMSLKDTITDMTAMTAPVYTGGHAPHCLAHKGMVQAANFVYCKLRETQVLHRALAAHPTFRLVVTGHSLGAGAAVVLAAKLRQDQHKISTNLSSVSTNVTVVTAVPATSKSTSISTSQVFSTAISTPVEIICFAYSPPGGLCSQEFAAEMKDRVMSVVIGDDLVPRLSVHAMHALRGDIITVLEECDEPKFRLLARGCWFMLVGISEKRLHQRYADRSLYYGGGGGILSPTSPKNPRNYSTMEDSDIHTSTTASGFPTTTGTHNSPIQFTGDSGLVGTSLETSSMGLLGTSNTVSFAGPQPEGPHGTSSVGLLGTSNTVSFARPQPEGPQAPCPHPTSPRHTEVPLCLPGHVLHVQPSSYVTPGRWKVQWKPPCDFRSIIITPCMMRHHLPQEVMKAIDFVFEHNMVPEK</sequence>
<evidence type="ECO:0000256" key="8">
    <source>
        <dbReference type="ARBA" id="ARBA00022837"/>
    </source>
</evidence>
<dbReference type="CDD" id="cd00519">
    <property type="entry name" value="Lipase_3"/>
    <property type="match status" value="1"/>
</dbReference>
<name>A0A979FUU1_HYAAZ</name>
<evidence type="ECO:0000256" key="12">
    <source>
        <dbReference type="ARBA" id="ARBA00023136"/>
    </source>
</evidence>
<dbReference type="InterPro" id="IPR002921">
    <property type="entry name" value="Fungal_lipase-type"/>
</dbReference>
<evidence type="ECO:0000256" key="11">
    <source>
        <dbReference type="ARBA" id="ARBA00023098"/>
    </source>
</evidence>
<proteinExistence type="predicted"/>
<dbReference type="PANTHER" id="PTHR45792">
    <property type="entry name" value="DIACYLGLYCEROL LIPASE HOMOLOG-RELATED"/>
    <property type="match status" value="1"/>
</dbReference>
<evidence type="ECO:0000313" key="18">
    <source>
        <dbReference type="Proteomes" id="UP000694843"/>
    </source>
</evidence>
<comment type="subcellular location">
    <subcellularLocation>
        <location evidence="2">Cell membrane</location>
        <topology evidence="2">Multi-pass membrane protein</topology>
    </subcellularLocation>
</comment>
<evidence type="ECO:0000256" key="6">
    <source>
        <dbReference type="ARBA" id="ARBA00022723"/>
    </source>
</evidence>
<dbReference type="EC" id="3.1.1.116" evidence="14"/>
<dbReference type="GO" id="GO:0019369">
    <property type="term" value="P:arachidonate metabolic process"/>
    <property type="evidence" value="ECO:0007669"/>
    <property type="project" value="TreeGrafter"/>
</dbReference>
<feature type="region of interest" description="Disordered" evidence="15">
    <location>
        <begin position="907"/>
        <end position="946"/>
    </location>
</feature>
<feature type="compositionally biased region" description="Basic and acidic residues" evidence="15">
    <location>
        <begin position="354"/>
        <end position="365"/>
    </location>
</feature>
<keyword evidence="6" id="KW-0479">Metal-binding</keyword>
<feature type="domain" description="Fungal lipase-type" evidence="17">
    <location>
        <begin position="602"/>
        <end position="776"/>
    </location>
</feature>